<dbReference type="InterPro" id="IPR036163">
    <property type="entry name" value="HMA_dom_sf"/>
</dbReference>
<dbReference type="Gene3D" id="3.30.70.100">
    <property type="match status" value="1"/>
</dbReference>
<protein>
    <recommendedName>
        <fullName evidence="1">HMA domain-containing protein</fullName>
    </recommendedName>
</protein>
<feature type="domain" description="HMA" evidence="1">
    <location>
        <begin position="85"/>
        <end position="150"/>
    </location>
</feature>
<dbReference type="Proteomes" id="UP001633002">
    <property type="component" value="Unassembled WGS sequence"/>
</dbReference>
<evidence type="ECO:0000313" key="3">
    <source>
        <dbReference type="Proteomes" id="UP001633002"/>
    </source>
</evidence>
<dbReference type="PROSITE" id="PS50846">
    <property type="entry name" value="HMA_2"/>
    <property type="match status" value="1"/>
</dbReference>
<evidence type="ECO:0000313" key="2">
    <source>
        <dbReference type="EMBL" id="KAL3679351.1"/>
    </source>
</evidence>
<dbReference type="SUPFAM" id="SSF55008">
    <property type="entry name" value="HMA, heavy metal-associated domain"/>
    <property type="match status" value="1"/>
</dbReference>
<sequence>MGKSSFHYVVMSIRAKMLSMHDMFYGPAEPIFVKKPPTEEEKKQAAAKKEKEEYSILKLIPDYPYYYAPTPAPAPAPAKKDEKKEMKVTLKVDICCDECSEILTIAIKEVKGVKAVDCNVSKEKVVVTCAPDTSPDSVILAARSEFRKARLWADDD</sequence>
<accession>A0ABD3GL73</accession>
<organism evidence="2 3">
    <name type="scientific">Riccia sorocarpa</name>
    <dbReference type="NCBI Taxonomy" id="122646"/>
    <lineage>
        <taxon>Eukaryota</taxon>
        <taxon>Viridiplantae</taxon>
        <taxon>Streptophyta</taxon>
        <taxon>Embryophyta</taxon>
        <taxon>Marchantiophyta</taxon>
        <taxon>Marchantiopsida</taxon>
        <taxon>Marchantiidae</taxon>
        <taxon>Marchantiales</taxon>
        <taxon>Ricciaceae</taxon>
        <taxon>Riccia</taxon>
    </lineage>
</organism>
<comment type="caution">
    <text evidence="2">The sequence shown here is derived from an EMBL/GenBank/DDBJ whole genome shotgun (WGS) entry which is preliminary data.</text>
</comment>
<name>A0ABD3GL73_9MARC</name>
<dbReference type="InterPro" id="IPR006121">
    <property type="entry name" value="HMA_dom"/>
</dbReference>
<proteinExistence type="predicted"/>
<keyword evidence="3" id="KW-1185">Reference proteome</keyword>
<gene>
    <name evidence="2" type="ORF">R1sor_022307</name>
</gene>
<dbReference type="AlphaFoldDB" id="A0ABD3GL73"/>
<dbReference type="EMBL" id="JBJQOH010000007">
    <property type="protein sequence ID" value="KAL3679351.1"/>
    <property type="molecule type" value="Genomic_DNA"/>
</dbReference>
<evidence type="ECO:0000259" key="1">
    <source>
        <dbReference type="PROSITE" id="PS50846"/>
    </source>
</evidence>
<reference evidence="2 3" key="1">
    <citation type="submission" date="2024-09" db="EMBL/GenBank/DDBJ databases">
        <title>Chromosome-scale assembly of Riccia sorocarpa.</title>
        <authorList>
            <person name="Paukszto L."/>
        </authorList>
    </citation>
    <scope>NUCLEOTIDE SEQUENCE [LARGE SCALE GENOMIC DNA]</scope>
    <source>
        <strain evidence="2">LP-2024</strain>
        <tissue evidence="2">Aerial parts of the thallus</tissue>
    </source>
</reference>